<evidence type="ECO:0000259" key="3">
    <source>
        <dbReference type="PROSITE" id="PS50118"/>
    </source>
</evidence>
<keyword evidence="1" id="KW-0238">DNA-binding</keyword>
<proteinExistence type="predicted"/>
<evidence type="ECO:0000256" key="1">
    <source>
        <dbReference type="ARBA" id="ARBA00023125"/>
    </source>
</evidence>
<dbReference type="GO" id="GO:0003677">
    <property type="term" value="F:DNA binding"/>
    <property type="evidence" value="ECO:0007669"/>
    <property type="project" value="UniProtKB-KW"/>
</dbReference>
<dbReference type="InterPro" id="IPR036910">
    <property type="entry name" value="HMG_box_dom_sf"/>
</dbReference>
<dbReference type="InterPro" id="IPR050342">
    <property type="entry name" value="HMGB"/>
</dbReference>
<dbReference type="PROSITE" id="PS50118">
    <property type="entry name" value="HMG_BOX_2"/>
    <property type="match status" value="1"/>
</dbReference>
<dbReference type="SMART" id="SM00398">
    <property type="entry name" value="HMG"/>
    <property type="match status" value="1"/>
</dbReference>
<dbReference type="PANTHER" id="PTHR48112">
    <property type="entry name" value="HIGH MOBILITY GROUP PROTEIN DSP1"/>
    <property type="match status" value="1"/>
</dbReference>
<reference evidence="4" key="1">
    <citation type="journal article" date="2020" name="Nature">
        <title>Giant virus diversity and host interactions through global metagenomics.</title>
        <authorList>
            <person name="Schulz F."/>
            <person name="Roux S."/>
            <person name="Paez-Espino D."/>
            <person name="Jungbluth S."/>
            <person name="Walsh D.A."/>
            <person name="Denef V.J."/>
            <person name="McMahon K.D."/>
            <person name="Konstantinidis K.T."/>
            <person name="Eloe-Fadrosh E.A."/>
            <person name="Kyrpides N.C."/>
            <person name="Woyke T."/>
        </authorList>
    </citation>
    <scope>NUCLEOTIDE SEQUENCE</scope>
    <source>
        <strain evidence="4">GVMAG-M-3300023179-63</strain>
    </source>
</reference>
<organism evidence="4">
    <name type="scientific">viral metagenome</name>
    <dbReference type="NCBI Taxonomy" id="1070528"/>
    <lineage>
        <taxon>unclassified sequences</taxon>
        <taxon>metagenomes</taxon>
        <taxon>organismal metagenomes</taxon>
    </lineage>
</organism>
<feature type="region of interest" description="Disordered" evidence="2">
    <location>
        <begin position="79"/>
        <end position="105"/>
    </location>
</feature>
<feature type="domain" description="HMG box" evidence="3">
    <location>
        <begin position="98"/>
        <end position="162"/>
    </location>
</feature>
<dbReference type="AlphaFoldDB" id="A0A6C0H3P0"/>
<dbReference type="CDD" id="cd00084">
    <property type="entry name" value="HMG-box_SF"/>
    <property type="match status" value="1"/>
</dbReference>
<dbReference type="InterPro" id="IPR009071">
    <property type="entry name" value="HMG_box_dom"/>
</dbReference>
<accession>A0A6C0H3P0</accession>
<dbReference type="Pfam" id="PF00505">
    <property type="entry name" value="HMG_box"/>
    <property type="match status" value="1"/>
</dbReference>
<evidence type="ECO:0000256" key="2">
    <source>
        <dbReference type="SAM" id="MobiDB-lite"/>
    </source>
</evidence>
<protein>
    <recommendedName>
        <fullName evidence="3">HMG box domain-containing protein</fullName>
    </recommendedName>
</protein>
<evidence type="ECO:0000313" key="4">
    <source>
        <dbReference type="EMBL" id="QHT75154.1"/>
    </source>
</evidence>
<sequence>MTIEMLVARIETLETQIASLFKEQGTQDKKAKKEAKKSNTEVLEDPEVVVAKKKTKKESKNTDTEVLDDTEVVVVKKVKKAKKVKDDTSSDDEDKPKKKKGTNGYILFSNANRDDVKAKLFVGDEKPKNTEIMKQLAELWQTTSAEEKEVWNAKAKEANEVN</sequence>
<name>A0A6C0H3P0_9ZZZZ</name>
<dbReference type="SUPFAM" id="SSF47095">
    <property type="entry name" value="HMG-box"/>
    <property type="match status" value="1"/>
</dbReference>
<dbReference type="Gene3D" id="1.10.30.10">
    <property type="entry name" value="High mobility group box domain"/>
    <property type="match status" value="1"/>
</dbReference>
<dbReference type="EMBL" id="MN739863">
    <property type="protein sequence ID" value="QHT75154.1"/>
    <property type="molecule type" value="Genomic_DNA"/>
</dbReference>